<evidence type="ECO:0000313" key="2">
    <source>
        <dbReference type="EMBL" id="EFA11708.1"/>
    </source>
</evidence>
<dbReference type="EMBL" id="KQ972202">
    <property type="protein sequence ID" value="EFA11708.1"/>
    <property type="molecule type" value="Genomic_DNA"/>
</dbReference>
<dbReference type="InParanoid" id="D7EKV4"/>
<name>D7EKV4_TRICA</name>
<feature type="chain" id="PRO_5003095078" evidence="1">
    <location>
        <begin position="22"/>
        <end position="104"/>
    </location>
</feature>
<protein>
    <submittedName>
        <fullName evidence="2">Uncharacterized protein</fullName>
    </submittedName>
</protein>
<reference evidence="2 3" key="1">
    <citation type="journal article" date="2008" name="Nature">
        <title>The genome of the model beetle and pest Tribolium castaneum.</title>
        <authorList>
            <consortium name="Tribolium Genome Sequencing Consortium"/>
            <person name="Richards S."/>
            <person name="Gibbs R.A."/>
            <person name="Weinstock G.M."/>
            <person name="Brown S.J."/>
            <person name="Denell R."/>
            <person name="Beeman R.W."/>
            <person name="Gibbs R."/>
            <person name="Beeman R.W."/>
            <person name="Brown S.J."/>
            <person name="Bucher G."/>
            <person name="Friedrich M."/>
            <person name="Grimmelikhuijzen C.J."/>
            <person name="Klingler M."/>
            <person name="Lorenzen M."/>
            <person name="Richards S."/>
            <person name="Roth S."/>
            <person name="Schroder R."/>
            <person name="Tautz D."/>
            <person name="Zdobnov E.M."/>
            <person name="Muzny D."/>
            <person name="Gibbs R.A."/>
            <person name="Weinstock G.M."/>
            <person name="Attaway T."/>
            <person name="Bell S."/>
            <person name="Buhay C.J."/>
            <person name="Chandrabose M.N."/>
            <person name="Chavez D."/>
            <person name="Clerk-Blankenburg K.P."/>
            <person name="Cree A."/>
            <person name="Dao M."/>
            <person name="Davis C."/>
            <person name="Chacko J."/>
            <person name="Dinh H."/>
            <person name="Dugan-Rocha S."/>
            <person name="Fowler G."/>
            <person name="Garner T.T."/>
            <person name="Garnes J."/>
            <person name="Gnirke A."/>
            <person name="Hawes A."/>
            <person name="Hernandez J."/>
            <person name="Hines S."/>
            <person name="Holder M."/>
            <person name="Hume J."/>
            <person name="Jhangiani S.N."/>
            <person name="Joshi V."/>
            <person name="Khan Z.M."/>
            <person name="Jackson L."/>
            <person name="Kovar C."/>
            <person name="Kowis A."/>
            <person name="Lee S."/>
            <person name="Lewis L.R."/>
            <person name="Margolis J."/>
            <person name="Morgan M."/>
            <person name="Nazareth L.V."/>
            <person name="Nguyen N."/>
            <person name="Okwuonu G."/>
            <person name="Parker D."/>
            <person name="Richards S."/>
            <person name="Ruiz S.J."/>
            <person name="Santibanez J."/>
            <person name="Savard J."/>
            <person name="Scherer S.E."/>
            <person name="Schneider B."/>
            <person name="Sodergren E."/>
            <person name="Tautz D."/>
            <person name="Vattahil S."/>
            <person name="Villasana D."/>
            <person name="White C.S."/>
            <person name="Wright R."/>
            <person name="Park Y."/>
            <person name="Beeman R.W."/>
            <person name="Lord J."/>
            <person name="Oppert B."/>
            <person name="Lorenzen M."/>
            <person name="Brown S."/>
            <person name="Wang L."/>
            <person name="Savard J."/>
            <person name="Tautz D."/>
            <person name="Richards S."/>
            <person name="Weinstock G."/>
            <person name="Gibbs R.A."/>
            <person name="Liu Y."/>
            <person name="Worley K."/>
            <person name="Weinstock G."/>
            <person name="Elsik C.G."/>
            <person name="Reese J.T."/>
            <person name="Elhaik E."/>
            <person name="Landan G."/>
            <person name="Graur D."/>
            <person name="Arensburger P."/>
            <person name="Atkinson P."/>
            <person name="Beeman R.W."/>
            <person name="Beidler J."/>
            <person name="Brown S.J."/>
            <person name="Demuth J.P."/>
            <person name="Drury D.W."/>
            <person name="Du Y.Z."/>
            <person name="Fujiwara H."/>
            <person name="Lorenzen M."/>
            <person name="Maselli V."/>
            <person name="Osanai M."/>
            <person name="Park Y."/>
            <person name="Robertson H.M."/>
            <person name="Tu Z."/>
            <person name="Wang J.J."/>
            <person name="Wang S."/>
            <person name="Richards S."/>
            <person name="Song H."/>
            <person name="Zhang L."/>
            <person name="Sodergren E."/>
            <person name="Werner D."/>
            <person name="Stanke M."/>
            <person name="Morgenstern B."/>
            <person name="Solovyev V."/>
            <person name="Kosarev P."/>
            <person name="Brown G."/>
            <person name="Chen H.C."/>
            <person name="Ermolaeva O."/>
            <person name="Hlavina W."/>
            <person name="Kapustin Y."/>
            <person name="Kiryutin B."/>
            <person name="Kitts P."/>
            <person name="Maglott D."/>
            <person name="Pruitt K."/>
            <person name="Sapojnikov V."/>
            <person name="Souvorov A."/>
            <person name="Mackey A.J."/>
            <person name="Waterhouse R.M."/>
            <person name="Wyder S."/>
            <person name="Zdobnov E.M."/>
            <person name="Zdobnov E.M."/>
            <person name="Wyder S."/>
            <person name="Kriventseva E.V."/>
            <person name="Kadowaki T."/>
            <person name="Bork P."/>
            <person name="Aranda M."/>
            <person name="Bao R."/>
            <person name="Beermann A."/>
            <person name="Berns N."/>
            <person name="Bolognesi R."/>
            <person name="Bonneton F."/>
            <person name="Bopp D."/>
            <person name="Brown S.J."/>
            <person name="Bucher G."/>
            <person name="Butts T."/>
            <person name="Chaumot A."/>
            <person name="Denell R.E."/>
            <person name="Ferrier D.E."/>
            <person name="Friedrich M."/>
            <person name="Gordon C.M."/>
            <person name="Jindra M."/>
            <person name="Klingler M."/>
            <person name="Lan Q."/>
            <person name="Lattorff H.M."/>
            <person name="Laudet V."/>
            <person name="von Levetsow C."/>
            <person name="Liu Z."/>
            <person name="Lutz R."/>
            <person name="Lynch J.A."/>
            <person name="da Fonseca R.N."/>
            <person name="Posnien N."/>
            <person name="Reuter R."/>
            <person name="Roth S."/>
            <person name="Savard J."/>
            <person name="Schinko J.B."/>
            <person name="Schmitt C."/>
            <person name="Schoppmeier M."/>
            <person name="Schroder R."/>
            <person name="Shippy T.D."/>
            <person name="Simonnet F."/>
            <person name="Marques-Souza H."/>
            <person name="Tautz D."/>
            <person name="Tomoyasu Y."/>
            <person name="Trauner J."/>
            <person name="Van der Zee M."/>
            <person name="Vervoort M."/>
            <person name="Wittkopp N."/>
            <person name="Wimmer E.A."/>
            <person name="Yang X."/>
            <person name="Jones A.K."/>
            <person name="Sattelle D.B."/>
            <person name="Ebert P.R."/>
            <person name="Nelson D."/>
            <person name="Scott J.G."/>
            <person name="Beeman R.W."/>
            <person name="Muthukrishnan S."/>
            <person name="Kramer K.J."/>
            <person name="Arakane Y."/>
            <person name="Beeman R.W."/>
            <person name="Zhu Q."/>
            <person name="Hogenkamp D."/>
            <person name="Dixit R."/>
            <person name="Oppert B."/>
            <person name="Jiang H."/>
            <person name="Zou Z."/>
            <person name="Marshall J."/>
            <person name="Elpidina E."/>
            <person name="Vinokurov K."/>
            <person name="Oppert C."/>
            <person name="Zou Z."/>
            <person name="Evans J."/>
            <person name="Lu Z."/>
            <person name="Zhao P."/>
            <person name="Sumathipala N."/>
            <person name="Altincicek B."/>
            <person name="Vilcinskas A."/>
            <person name="Williams M."/>
            <person name="Hultmark D."/>
            <person name="Hetru C."/>
            <person name="Jiang H."/>
            <person name="Grimmelikhuijzen C.J."/>
            <person name="Hauser F."/>
            <person name="Cazzamali G."/>
            <person name="Williamson M."/>
            <person name="Park Y."/>
            <person name="Li B."/>
            <person name="Tanaka Y."/>
            <person name="Predel R."/>
            <person name="Neupert S."/>
            <person name="Schachtner J."/>
            <person name="Verleyen P."/>
            <person name="Raible F."/>
            <person name="Bork P."/>
            <person name="Friedrich M."/>
            <person name="Walden K.K."/>
            <person name="Robertson H.M."/>
            <person name="Angeli S."/>
            <person name="Foret S."/>
            <person name="Bucher G."/>
            <person name="Schuetz S."/>
            <person name="Maleszka R."/>
            <person name="Wimmer E.A."/>
            <person name="Beeman R.W."/>
            <person name="Lorenzen M."/>
            <person name="Tomoyasu Y."/>
            <person name="Miller S.C."/>
            <person name="Grossmann D."/>
            <person name="Bucher G."/>
        </authorList>
    </citation>
    <scope>NUCLEOTIDE SEQUENCE [LARGE SCALE GENOMIC DNA]</scope>
    <source>
        <strain evidence="2 3">Georgia GA2</strain>
    </source>
</reference>
<dbReference type="AlphaFoldDB" id="D7EKV4"/>
<dbReference type="HOGENOM" id="CLU_2253517_0_0_1"/>
<dbReference type="Proteomes" id="UP000007266">
    <property type="component" value="Unassembled WGS sequence"/>
</dbReference>
<dbReference type="PhylomeDB" id="D7EKV4"/>
<keyword evidence="3" id="KW-1185">Reference proteome</keyword>
<gene>
    <name evidence="2" type="primary">GLEAN_01795</name>
    <name evidence="2" type="ORF">TcasGA2_TC001795</name>
</gene>
<keyword evidence="1" id="KW-0732">Signal</keyword>
<proteinExistence type="predicted"/>
<reference evidence="2 3" key="2">
    <citation type="journal article" date="2010" name="Nucleic Acids Res.">
        <title>BeetleBase in 2010: revisions to provide comprehensive genomic information for Tribolium castaneum.</title>
        <authorList>
            <person name="Kim H.S."/>
            <person name="Murphy T."/>
            <person name="Xia J."/>
            <person name="Caragea D."/>
            <person name="Park Y."/>
            <person name="Beeman R.W."/>
            <person name="Lorenzen M.D."/>
            <person name="Butcher S."/>
            <person name="Manak J.R."/>
            <person name="Brown S.J."/>
        </authorList>
    </citation>
    <scope>NUCLEOTIDE SEQUENCE [LARGE SCALE GENOMIC DNA]</scope>
    <source>
        <strain evidence="2 3">Georgia GA2</strain>
    </source>
</reference>
<evidence type="ECO:0000313" key="3">
    <source>
        <dbReference type="Proteomes" id="UP000007266"/>
    </source>
</evidence>
<sequence length="104" mass="11741">MFGFNRNTAYFVLMFLPIVLAQPAGYYGDYDMNLVHNYAGLADDTVDHILTQPAGYFGDYNMNLVHNHAGLADEVVDRILDRIPAGTFDSLNRIDIHWWPGPPP</sequence>
<organism evidence="2 3">
    <name type="scientific">Tribolium castaneum</name>
    <name type="common">Red flour beetle</name>
    <dbReference type="NCBI Taxonomy" id="7070"/>
    <lineage>
        <taxon>Eukaryota</taxon>
        <taxon>Metazoa</taxon>
        <taxon>Ecdysozoa</taxon>
        <taxon>Arthropoda</taxon>
        <taxon>Hexapoda</taxon>
        <taxon>Insecta</taxon>
        <taxon>Pterygota</taxon>
        <taxon>Neoptera</taxon>
        <taxon>Endopterygota</taxon>
        <taxon>Coleoptera</taxon>
        <taxon>Polyphaga</taxon>
        <taxon>Cucujiformia</taxon>
        <taxon>Tenebrionidae</taxon>
        <taxon>Tenebrionidae incertae sedis</taxon>
        <taxon>Tribolium</taxon>
    </lineage>
</organism>
<accession>D7EKV4</accession>
<evidence type="ECO:0000256" key="1">
    <source>
        <dbReference type="SAM" id="SignalP"/>
    </source>
</evidence>
<feature type="signal peptide" evidence="1">
    <location>
        <begin position="1"/>
        <end position="21"/>
    </location>
</feature>